<feature type="domain" description="Zinc finger DksA/TraR C4-type" evidence="6">
    <location>
        <begin position="74"/>
        <end position="106"/>
    </location>
</feature>
<dbReference type="STRING" id="576117.SAMN04488138_11838"/>
<reference evidence="8 9" key="1">
    <citation type="submission" date="2016-10" db="EMBL/GenBank/DDBJ databases">
        <authorList>
            <person name="de Groot N.N."/>
        </authorList>
    </citation>
    <scope>NUCLEOTIDE SEQUENCE [LARGE SCALE GENOMIC DNA]</scope>
    <source>
        <strain evidence="8 9">CGMCC 1.8891</strain>
    </source>
</reference>
<dbReference type="OrthoDB" id="1121111at2"/>
<dbReference type="Proteomes" id="UP000183299">
    <property type="component" value="Unassembled WGS sequence"/>
</dbReference>
<keyword evidence="5" id="KW-0175">Coiled coil</keyword>
<dbReference type="PANTHER" id="PTHR33823">
    <property type="entry name" value="RNA POLYMERASE-BINDING TRANSCRIPTION FACTOR DKSA-RELATED"/>
    <property type="match status" value="1"/>
</dbReference>
<proteinExistence type="predicted"/>
<dbReference type="AlphaFoldDB" id="A0A1I3VZH2"/>
<evidence type="ECO:0000313" key="8">
    <source>
        <dbReference type="EMBL" id="SFJ99737.1"/>
    </source>
</evidence>
<keyword evidence="1" id="KW-0479">Metal-binding</keyword>
<dbReference type="InterPro" id="IPR037187">
    <property type="entry name" value="DnaK_N"/>
</dbReference>
<sequence length="111" mass="12259">MIDLEKRRAQLLDRKAELAARLQEIDAELDAHQSKDWEDLATERESDEVLEGMGHTGKAEIAMIDAALGRIDAGDYGICAECGEEISKERLDVLPYTPVCRDCAARNAARG</sequence>
<dbReference type="GO" id="GO:0008270">
    <property type="term" value="F:zinc ion binding"/>
    <property type="evidence" value="ECO:0007669"/>
    <property type="project" value="UniProtKB-KW"/>
</dbReference>
<dbReference type="Pfam" id="PF01258">
    <property type="entry name" value="zf-dskA_traR"/>
    <property type="match status" value="1"/>
</dbReference>
<evidence type="ECO:0000256" key="4">
    <source>
        <dbReference type="PROSITE-ProRule" id="PRU00510"/>
    </source>
</evidence>
<dbReference type="EMBL" id="FORY01000018">
    <property type="protein sequence ID" value="SFJ99737.1"/>
    <property type="molecule type" value="Genomic_DNA"/>
</dbReference>
<keyword evidence="2" id="KW-0863">Zinc-finger</keyword>
<evidence type="ECO:0000256" key="3">
    <source>
        <dbReference type="ARBA" id="ARBA00022833"/>
    </source>
</evidence>
<gene>
    <name evidence="8" type="ORF">SAMN04488138_11838</name>
</gene>
<dbReference type="Pfam" id="PF21173">
    <property type="entry name" value="DksA-like_N"/>
    <property type="match status" value="1"/>
</dbReference>
<evidence type="ECO:0000313" key="9">
    <source>
        <dbReference type="Proteomes" id="UP000183299"/>
    </source>
</evidence>
<accession>A0A1I3VZH2</accession>
<evidence type="ECO:0000256" key="1">
    <source>
        <dbReference type="ARBA" id="ARBA00022723"/>
    </source>
</evidence>
<evidence type="ECO:0000256" key="2">
    <source>
        <dbReference type="ARBA" id="ARBA00022771"/>
    </source>
</evidence>
<dbReference type="Gene3D" id="1.20.120.910">
    <property type="entry name" value="DksA, coiled-coil domain"/>
    <property type="match status" value="1"/>
</dbReference>
<dbReference type="PANTHER" id="PTHR33823:SF4">
    <property type="entry name" value="GENERAL STRESS PROTEIN 16O"/>
    <property type="match status" value="1"/>
</dbReference>
<dbReference type="InterPro" id="IPR048487">
    <property type="entry name" value="DksA-like_N"/>
</dbReference>
<evidence type="ECO:0000259" key="6">
    <source>
        <dbReference type="Pfam" id="PF01258"/>
    </source>
</evidence>
<feature type="zinc finger region" description="dksA C4-type" evidence="4">
    <location>
        <begin position="79"/>
        <end position="103"/>
    </location>
</feature>
<evidence type="ECO:0000259" key="7">
    <source>
        <dbReference type="Pfam" id="PF21173"/>
    </source>
</evidence>
<feature type="domain" description="DnaK suppressor protein-like N-terminal" evidence="7">
    <location>
        <begin position="9"/>
        <end position="71"/>
    </location>
</feature>
<name>A0A1I3VZH2_9RHOB</name>
<dbReference type="PROSITE" id="PS51128">
    <property type="entry name" value="ZF_DKSA_2"/>
    <property type="match status" value="1"/>
</dbReference>
<dbReference type="RefSeq" id="WP_066601638.1">
    <property type="nucleotide sequence ID" value="NZ_FORY01000018.1"/>
</dbReference>
<evidence type="ECO:0000256" key="5">
    <source>
        <dbReference type="SAM" id="Coils"/>
    </source>
</evidence>
<dbReference type="SUPFAM" id="SSF57716">
    <property type="entry name" value="Glucocorticoid receptor-like (DNA-binding domain)"/>
    <property type="match status" value="1"/>
</dbReference>
<keyword evidence="3" id="KW-0862">Zinc</keyword>
<dbReference type="InterPro" id="IPR000962">
    <property type="entry name" value="Znf_DskA_TraR"/>
</dbReference>
<protein>
    <submittedName>
        <fullName evidence="8">Transcriptional regulator, TraR/DksA family</fullName>
    </submittedName>
</protein>
<organism evidence="8 9">
    <name type="scientific">Celeribacter halophilus</name>
    <dbReference type="NCBI Taxonomy" id="576117"/>
    <lineage>
        <taxon>Bacteria</taxon>
        <taxon>Pseudomonadati</taxon>
        <taxon>Pseudomonadota</taxon>
        <taxon>Alphaproteobacteria</taxon>
        <taxon>Rhodobacterales</taxon>
        <taxon>Roseobacteraceae</taxon>
        <taxon>Celeribacter</taxon>
    </lineage>
</organism>
<dbReference type="SUPFAM" id="SSF109635">
    <property type="entry name" value="DnaK suppressor protein DksA, alpha-hairpin domain"/>
    <property type="match status" value="1"/>
</dbReference>
<keyword evidence="9" id="KW-1185">Reference proteome</keyword>
<feature type="coiled-coil region" evidence="5">
    <location>
        <begin position="1"/>
        <end position="35"/>
    </location>
</feature>
<dbReference type="GeneID" id="98666619"/>